<evidence type="ECO:0000313" key="7">
    <source>
        <dbReference type="EMBL" id="SJZ52978.1"/>
    </source>
</evidence>
<keyword evidence="8" id="KW-1185">Reference proteome</keyword>
<evidence type="ECO:0000313" key="8">
    <source>
        <dbReference type="Proteomes" id="UP000196365"/>
    </source>
</evidence>
<dbReference type="NCBIfam" id="TIGR00205">
    <property type="entry name" value="fliE"/>
    <property type="match status" value="1"/>
</dbReference>
<keyword evidence="3 4" id="KW-0975">Bacterial flagellum</keyword>
<evidence type="ECO:0000256" key="3">
    <source>
        <dbReference type="ARBA" id="ARBA00023143"/>
    </source>
</evidence>
<sequence length="105" mass="11936">MKINPATQAYISHIQGINPVYTKEDADFNSSKKIDFSTLFQKKLQEINGLQLQADRANQELVTGEAEDLYSVLLTTEEARLALEIAMQVRNKMIDSYKEINSIQL</sequence>
<dbReference type="PANTHER" id="PTHR34653">
    <property type="match status" value="1"/>
</dbReference>
<dbReference type="GO" id="GO:0003774">
    <property type="term" value="F:cytoskeletal motor activity"/>
    <property type="evidence" value="ECO:0007669"/>
    <property type="project" value="InterPro"/>
</dbReference>
<name>A0A1T4LEJ4_9FIRM</name>
<dbReference type="OrthoDB" id="285952at2"/>
<comment type="similarity">
    <text evidence="2 4">Belongs to the FliE family.</text>
</comment>
<protein>
    <recommendedName>
        <fullName evidence="4 5">Flagellar hook-basal body complex protein FliE</fullName>
    </recommendedName>
</protein>
<dbReference type="Pfam" id="PF02049">
    <property type="entry name" value="FliE"/>
    <property type="match status" value="1"/>
</dbReference>
<dbReference type="RefSeq" id="WP_087678392.1">
    <property type="nucleotide sequence ID" value="NZ_FUWV01000004.1"/>
</dbReference>
<keyword evidence="7" id="KW-0966">Cell projection</keyword>
<evidence type="ECO:0000256" key="2">
    <source>
        <dbReference type="ARBA" id="ARBA00009272"/>
    </source>
</evidence>
<evidence type="ECO:0000256" key="1">
    <source>
        <dbReference type="ARBA" id="ARBA00004117"/>
    </source>
</evidence>
<evidence type="ECO:0000256" key="4">
    <source>
        <dbReference type="HAMAP-Rule" id="MF_00724"/>
    </source>
</evidence>
<accession>A0A1T4LEJ4</accession>
<keyword evidence="7" id="KW-0282">Flagellum</keyword>
<comment type="subcellular location">
    <subcellularLocation>
        <location evidence="1 4">Bacterial flagellum basal body</location>
    </subcellularLocation>
</comment>
<proteinExistence type="inferred from homology"/>
<dbReference type="PANTHER" id="PTHR34653:SF1">
    <property type="entry name" value="FLAGELLAR HOOK-BASAL BODY COMPLEX PROTEIN FLIE"/>
    <property type="match status" value="1"/>
</dbReference>
<dbReference type="EMBL" id="FUWV01000004">
    <property type="protein sequence ID" value="SJZ52978.1"/>
    <property type="molecule type" value="Genomic_DNA"/>
</dbReference>
<dbReference type="HAMAP" id="MF_00724">
    <property type="entry name" value="FliE"/>
    <property type="match status" value="1"/>
</dbReference>
<dbReference type="InterPro" id="IPR001624">
    <property type="entry name" value="FliE"/>
</dbReference>
<evidence type="ECO:0000256" key="5">
    <source>
        <dbReference type="NCBIfam" id="TIGR00205"/>
    </source>
</evidence>
<dbReference type="GO" id="GO:0009425">
    <property type="term" value="C:bacterial-type flagellum basal body"/>
    <property type="evidence" value="ECO:0007669"/>
    <property type="project" value="UniProtKB-SubCell"/>
</dbReference>
<keyword evidence="7" id="KW-0969">Cilium</keyword>
<dbReference type="GO" id="GO:0005198">
    <property type="term" value="F:structural molecule activity"/>
    <property type="evidence" value="ECO:0007669"/>
    <property type="project" value="UniProtKB-UniRule"/>
</dbReference>
<dbReference type="PRINTS" id="PR01006">
    <property type="entry name" value="FLGHOOKFLIE"/>
</dbReference>
<organism evidence="7 8">
    <name type="scientific">Garciella nitratireducens DSM 15102</name>
    <dbReference type="NCBI Taxonomy" id="1121911"/>
    <lineage>
        <taxon>Bacteria</taxon>
        <taxon>Bacillati</taxon>
        <taxon>Bacillota</taxon>
        <taxon>Clostridia</taxon>
        <taxon>Eubacteriales</taxon>
        <taxon>Eubacteriaceae</taxon>
        <taxon>Garciella</taxon>
    </lineage>
</organism>
<feature type="coiled-coil region" evidence="6">
    <location>
        <begin position="40"/>
        <end position="67"/>
    </location>
</feature>
<gene>
    <name evidence="4" type="primary">fliE</name>
    <name evidence="7" type="ORF">SAMN02745973_00918</name>
</gene>
<reference evidence="7 8" key="1">
    <citation type="submission" date="2017-02" db="EMBL/GenBank/DDBJ databases">
        <authorList>
            <person name="Peterson S.W."/>
        </authorList>
    </citation>
    <scope>NUCLEOTIDE SEQUENCE [LARGE SCALE GENOMIC DNA]</scope>
    <source>
        <strain evidence="7 8">DSM 15102</strain>
    </source>
</reference>
<dbReference type="Proteomes" id="UP000196365">
    <property type="component" value="Unassembled WGS sequence"/>
</dbReference>
<dbReference type="GO" id="GO:0071973">
    <property type="term" value="P:bacterial-type flagellum-dependent cell motility"/>
    <property type="evidence" value="ECO:0007669"/>
    <property type="project" value="InterPro"/>
</dbReference>
<evidence type="ECO:0000256" key="6">
    <source>
        <dbReference type="SAM" id="Coils"/>
    </source>
</evidence>
<keyword evidence="6" id="KW-0175">Coiled coil</keyword>
<dbReference type="AlphaFoldDB" id="A0A1T4LEJ4"/>